<dbReference type="AlphaFoldDB" id="A0A2D3NW49"/>
<dbReference type="PROSITE" id="PS51257">
    <property type="entry name" value="PROKAR_LIPOPROTEIN"/>
    <property type="match status" value="1"/>
</dbReference>
<dbReference type="RefSeq" id="WP_100025038.1">
    <property type="nucleotide sequence ID" value="NZ_CP024699.1"/>
</dbReference>
<name>A0A2D3NW49_9FUSO</name>
<organism evidence="1 2">
    <name type="scientific">Fusobacterium pseudoperiodonticum</name>
    <dbReference type="NCBI Taxonomy" id="2663009"/>
    <lineage>
        <taxon>Bacteria</taxon>
        <taxon>Fusobacteriati</taxon>
        <taxon>Fusobacteriota</taxon>
        <taxon>Fusobacteriia</taxon>
        <taxon>Fusobacteriales</taxon>
        <taxon>Fusobacteriaceae</taxon>
        <taxon>Fusobacterium</taxon>
    </lineage>
</organism>
<evidence type="ECO:0008006" key="3">
    <source>
        <dbReference type="Google" id="ProtNLM"/>
    </source>
</evidence>
<protein>
    <recommendedName>
        <fullName evidence="3">DUF5105 domain-containing protein</fullName>
    </recommendedName>
</protein>
<proteinExistence type="predicted"/>
<reference evidence="1 2" key="1">
    <citation type="submission" date="2017-11" db="EMBL/GenBank/DDBJ databases">
        <title>Genome sequencing of Fusobacterium periodonticum KCOM 1261.</title>
        <authorList>
            <person name="Kook J.-K."/>
            <person name="Park S.-N."/>
            <person name="Lim Y.K."/>
        </authorList>
    </citation>
    <scope>NUCLEOTIDE SEQUENCE [LARGE SCALE GENOMIC DNA]</scope>
    <source>
        <strain evidence="1 2">KCOM 1261</strain>
    </source>
</reference>
<evidence type="ECO:0000313" key="2">
    <source>
        <dbReference type="Proteomes" id="UP000230056"/>
    </source>
</evidence>
<gene>
    <name evidence="1" type="ORF">CTM72_07875</name>
</gene>
<dbReference type="EMBL" id="CP024699">
    <property type="protein sequence ID" value="ATV59633.1"/>
    <property type="molecule type" value="Genomic_DNA"/>
</dbReference>
<sequence length="190" mass="21942">MKKFLKVFLFALMLVSGVIFVSCGKKELTGLHKEFDIIFNGIKEEVTTEFKNNMTSLEEEIKNSSQNELEEKLQLFGIEVIYEAFNQASYDVVSINDMGDKAELKIKVKGIDFFEAFQQIMTNTTEEKSNLLNEIEGLVKKIKKGKAPVIEQEMDIEMTKENDTWTIPERQKYVLMKRMMGIQKGTIFDN</sequence>
<evidence type="ECO:0000313" key="1">
    <source>
        <dbReference type="EMBL" id="ATV59633.1"/>
    </source>
</evidence>
<accession>A0A2D3NW49</accession>
<dbReference type="Proteomes" id="UP000230056">
    <property type="component" value="Chromosome"/>
</dbReference>